<protein>
    <submittedName>
        <fullName evidence="1">Uncharacterized protein</fullName>
    </submittedName>
</protein>
<dbReference type="RefSeq" id="WP_091977296.1">
    <property type="nucleotide sequence ID" value="NZ_LT629693.1"/>
</dbReference>
<accession>A0ABY0QHD3</accession>
<dbReference type="Proteomes" id="UP000198803">
    <property type="component" value="Chromosome I"/>
</dbReference>
<organism evidence="1 2">
    <name type="scientific">Bradyrhizobium ottawaense</name>
    <dbReference type="NCBI Taxonomy" id="931866"/>
    <lineage>
        <taxon>Bacteria</taxon>
        <taxon>Pseudomonadati</taxon>
        <taxon>Pseudomonadota</taxon>
        <taxon>Alphaproteobacteria</taxon>
        <taxon>Hyphomicrobiales</taxon>
        <taxon>Nitrobacteraceae</taxon>
        <taxon>Bradyrhizobium</taxon>
    </lineage>
</organism>
<proteinExistence type="predicted"/>
<evidence type="ECO:0000313" key="1">
    <source>
        <dbReference type="EMBL" id="SDK44334.1"/>
    </source>
</evidence>
<reference evidence="1 2" key="1">
    <citation type="submission" date="2016-10" db="EMBL/GenBank/DDBJ databases">
        <authorList>
            <person name="Varghese N."/>
            <person name="Submissions S."/>
        </authorList>
    </citation>
    <scope>NUCLEOTIDE SEQUENCE [LARGE SCALE GENOMIC DNA]</scope>
    <source>
        <strain evidence="1 2">GAS524</strain>
    </source>
</reference>
<dbReference type="EMBL" id="LT629693">
    <property type="protein sequence ID" value="SDK44334.1"/>
    <property type="molecule type" value="Genomic_DNA"/>
</dbReference>
<sequence>MTAITFRNHVIGRVDNPFLILDSGIEVHGPDHDTLRAHAADAMMKAITSDDKSGWPRGRWITFEIEGHQFKAKMHRNDIWVQTR</sequence>
<keyword evidence="2" id="KW-1185">Reference proteome</keyword>
<name>A0ABY0QHD3_9BRAD</name>
<evidence type="ECO:0000313" key="2">
    <source>
        <dbReference type="Proteomes" id="UP000198803"/>
    </source>
</evidence>
<gene>
    <name evidence="1" type="ORF">SAMN05444163_8124</name>
</gene>